<dbReference type="Gene3D" id="3.40.50.1820">
    <property type="entry name" value="alpha/beta hydrolase"/>
    <property type="match status" value="1"/>
</dbReference>
<dbReference type="PANTHER" id="PTHR42776">
    <property type="entry name" value="SERINE PEPTIDASE S9 FAMILY MEMBER"/>
    <property type="match status" value="1"/>
</dbReference>
<dbReference type="SUPFAM" id="SSF82171">
    <property type="entry name" value="DPP6 N-terminal domain-like"/>
    <property type="match status" value="1"/>
</dbReference>
<protein>
    <submittedName>
        <fullName evidence="4">S9 family peptidase</fullName>
    </submittedName>
</protein>
<evidence type="ECO:0000256" key="2">
    <source>
        <dbReference type="ARBA" id="ARBA00022825"/>
    </source>
</evidence>
<feature type="domain" description="Peptidase S9 prolyl oligopeptidase catalytic" evidence="3">
    <location>
        <begin position="475"/>
        <end position="684"/>
    </location>
</feature>
<evidence type="ECO:0000313" key="4">
    <source>
        <dbReference type="EMBL" id="TMQ54982.1"/>
    </source>
</evidence>
<evidence type="ECO:0000256" key="1">
    <source>
        <dbReference type="ARBA" id="ARBA00022801"/>
    </source>
</evidence>
<dbReference type="Pfam" id="PF00326">
    <property type="entry name" value="Peptidase_S9"/>
    <property type="match status" value="1"/>
</dbReference>
<dbReference type="EMBL" id="VBOU01000046">
    <property type="protein sequence ID" value="TMQ54982.1"/>
    <property type="molecule type" value="Genomic_DNA"/>
</dbReference>
<sequence length="706" mass="77605">MMPERNPVTPETLLELQFIDAIALSPDGSRVVYQVRSIDPEKDGYESHLWLAPMRGGEPRRLTFGEHKNGSPAWSPDGKSIAFVSDRRDKKAQIYRLSLEGGEAERLTDLDGAIGGLSWSPDGSKLSFTYRANDPPETGHLPNSIAAKNAIEAKADKKDPKPPTFRHLTRLHYKEDGQGFLPKSRFQVHVFDIASRETRALTSGEWDHGTPQWSPDGKSLVFPANRLPDADYHAVVCDLWIIPSSGGEPRNLTPEPGMALAPAWSPDGSQIAYLGNTDETDAWGVKNVHVWIVSPQGGPARDLTPDFDRTALDLMGTDLRDFHEPGAPVWSPDGATIYFSASDEGSTHLFAVPPKGGAPRRVTSGTLALFAVQGSKGAKDLAVIRCDHTDAGTVGRLDPATGAIAPLARPTAKLFDTLEVGAPEEFWVEMPEGHKVQCWMLKPPKSGAPRAGQKGTHPMVLEIHGGPRIQYGACFFHEFQVLASAGFYVLFSNPRGAQGYGEAFTRAIVLNWGGPDYEDLMRVVDEALRCYPEIDPERLGVTGGSYGGYMTNWIVGHTDRFRAAATQRSVVDLKTLLLAGDFADDAVPEFGDQPWRDSPDYRRMSPITYVENIKTPLLILHSHEDHRCPVEEAEQLYTSLKLLRRDVEMVLFPGESHGLSRGGTPSRRLARLHFIREWFVRHLKPAPADDSAKAHAASEPAMAKAK</sequence>
<dbReference type="PANTHER" id="PTHR42776:SF27">
    <property type="entry name" value="DIPEPTIDYL PEPTIDASE FAMILY MEMBER 6"/>
    <property type="match status" value="1"/>
</dbReference>
<dbReference type="InterPro" id="IPR011042">
    <property type="entry name" value="6-blade_b-propeller_TolB-like"/>
</dbReference>
<name>A0A538SUA9_UNCEI</name>
<gene>
    <name evidence="4" type="ORF">E6K74_04490</name>
</gene>
<dbReference type="Gene3D" id="2.120.10.30">
    <property type="entry name" value="TolB, C-terminal domain"/>
    <property type="match status" value="3"/>
</dbReference>
<dbReference type="GO" id="GO:0006508">
    <property type="term" value="P:proteolysis"/>
    <property type="evidence" value="ECO:0007669"/>
    <property type="project" value="InterPro"/>
</dbReference>
<dbReference type="Pfam" id="PF07676">
    <property type="entry name" value="PD40"/>
    <property type="match status" value="5"/>
</dbReference>
<comment type="caution">
    <text evidence="4">The sequence shown here is derived from an EMBL/GenBank/DDBJ whole genome shotgun (WGS) entry which is preliminary data.</text>
</comment>
<dbReference type="AlphaFoldDB" id="A0A538SUA9"/>
<dbReference type="Proteomes" id="UP000319829">
    <property type="component" value="Unassembled WGS sequence"/>
</dbReference>
<dbReference type="InterPro" id="IPR001375">
    <property type="entry name" value="Peptidase_S9_cat"/>
</dbReference>
<evidence type="ECO:0000313" key="5">
    <source>
        <dbReference type="Proteomes" id="UP000319829"/>
    </source>
</evidence>
<keyword evidence="2" id="KW-0720">Serine protease</keyword>
<proteinExistence type="predicted"/>
<evidence type="ECO:0000259" key="3">
    <source>
        <dbReference type="Pfam" id="PF00326"/>
    </source>
</evidence>
<dbReference type="SUPFAM" id="SSF53474">
    <property type="entry name" value="alpha/beta-Hydrolases"/>
    <property type="match status" value="1"/>
</dbReference>
<keyword evidence="2" id="KW-0645">Protease</keyword>
<organism evidence="4 5">
    <name type="scientific">Eiseniibacteriota bacterium</name>
    <dbReference type="NCBI Taxonomy" id="2212470"/>
    <lineage>
        <taxon>Bacteria</taxon>
        <taxon>Candidatus Eiseniibacteriota</taxon>
    </lineage>
</organism>
<keyword evidence="1" id="KW-0378">Hydrolase</keyword>
<dbReference type="InterPro" id="IPR029058">
    <property type="entry name" value="AB_hydrolase_fold"/>
</dbReference>
<dbReference type="InterPro" id="IPR011659">
    <property type="entry name" value="WD40"/>
</dbReference>
<dbReference type="GO" id="GO:0004252">
    <property type="term" value="F:serine-type endopeptidase activity"/>
    <property type="evidence" value="ECO:0007669"/>
    <property type="project" value="TreeGrafter"/>
</dbReference>
<reference evidence="4 5" key="1">
    <citation type="journal article" date="2019" name="Nat. Microbiol.">
        <title>Mediterranean grassland soil C-N compound turnover is dependent on rainfall and depth, and is mediated by genomically divergent microorganisms.</title>
        <authorList>
            <person name="Diamond S."/>
            <person name="Andeer P.F."/>
            <person name="Li Z."/>
            <person name="Crits-Christoph A."/>
            <person name="Burstein D."/>
            <person name="Anantharaman K."/>
            <person name="Lane K.R."/>
            <person name="Thomas B.C."/>
            <person name="Pan C."/>
            <person name="Northen T.R."/>
            <person name="Banfield J.F."/>
        </authorList>
    </citation>
    <scope>NUCLEOTIDE SEQUENCE [LARGE SCALE GENOMIC DNA]</scope>
    <source>
        <strain evidence="4">WS_4</strain>
    </source>
</reference>
<accession>A0A538SUA9</accession>